<dbReference type="CDD" id="cd00075">
    <property type="entry name" value="HATPase"/>
    <property type="match status" value="1"/>
</dbReference>
<keyword evidence="4" id="KW-0597">Phosphoprotein</keyword>
<dbReference type="CDD" id="cd18774">
    <property type="entry name" value="PDC2_HK_sensor"/>
    <property type="match status" value="1"/>
</dbReference>
<dbReference type="GO" id="GO:0016020">
    <property type="term" value="C:membrane"/>
    <property type="evidence" value="ECO:0007669"/>
    <property type="project" value="UniProtKB-SubCell"/>
</dbReference>
<reference evidence="12 13" key="1">
    <citation type="submission" date="2020-04" db="EMBL/GenBank/DDBJ databases">
        <title>Draft genome of Pyxidicoccus fallax type strain.</title>
        <authorList>
            <person name="Whitworth D.E."/>
        </authorList>
    </citation>
    <scope>NUCLEOTIDE SEQUENCE [LARGE SCALE GENOMIC DNA]</scope>
    <source>
        <strain evidence="12 13">DSM 14698</strain>
    </source>
</reference>
<dbReference type="Pfam" id="PF00512">
    <property type="entry name" value="HisKA"/>
    <property type="match status" value="1"/>
</dbReference>
<dbReference type="PROSITE" id="PS50885">
    <property type="entry name" value="HAMP"/>
    <property type="match status" value="1"/>
</dbReference>
<accession>A0A848LXS7</accession>
<dbReference type="Gene3D" id="3.30.450.20">
    <property type="entry name" value="PAS domain"/>
    <property type="match status" value="1"/>
</dbReference>
<evidence type="ECO:0000256" key="5">
    <source>
        <dbReference type="ARBA" id="ARBA00022679"/>
    </source>
</evidence>
<organism evidence="12 13">
    <name type="scientific">Pyxidicoccus fallax</name>
    <dbReference type="NCBI Taxonomy" id="394095"/>
    <lineage>
        <taxon>Bacteria</taxon>
        <taxon>Pseudomonadati</taxon>
        <taxon>Myxococcota</taxon>
        <taxon>Myxococcia</taxon>
        <taxon>Myxococcales</taxon>
        <taxon>Cystobacterineae</taxon>
        <taxon>Myxococcaceae</taxon>
        <taxon>Pyxidicoccus</taxon>
    </lineage>
</organism>
<feature type="domain" description="HAMP" evidence="11">
    <location>
        <begin position="305"/>
        <end position="356"/>
    </location>
</feature>
<keyword evidence="9" id="KW-1133">Transmembrane helix</keyword>
<dbReference type="Gene3D" id="1.10.287.130">
    <property type="match status" value="1"/>
</dbReference>
<evidence type="ECO:0000256" key="2">
    <source>
        <dbReference type="ARBA" id="ARBA00004370"/>
    </source>
</evidence>
<evidence type="ECO:0000256" key="3">
    <source>
        <dbReference type="ARBA" id="ARBA00012438"/>
    </source>
</evidence>
<dbReference type="InterPro" id="IPR003660">
    <property type="entry name" value="HAMP_dom"/>
</dbReference>
<feature type="transmembrane region" description="Helical" evidence="9">
    <location>
        <begin position="15"/>
        <end position="38"/>
    </location>
</feature>
<evidence type="ECO:0000259" key="11">
    <source>
        <dbReference type="PROSITE" id="PS50885"/>
    </source>
</evidence>
<dbReference type="InterPro" id="IPR036097">
    <property type="entry name" value="HisK_dim/P_sf"/>
</dbReference>
<dbReference type="AlphaFoldDB" id="A0A848LXS7"/>
<keyword evidence="9" id="KW-0472">Membrane</keyword>
<evidence type="ECO:0000256" key="4">
    <source>
        <dbReference type="ARBA" id="ARBA00022553"/>
    </source>
</evidence>
<evidence type="ECO:0000259" key="10">
    <source>
        <dbReference type="PROSITE" id="PS50109"/>
    </source>
</evidence>
<gene>
    <name evidence="12" type="ORF">HG543_48340</name>
</gene>
<dbReference type="InterPro" id="IPR005467">
    <property type="entry name" value="His_kinase_dom"/>
</dbReference>
<dbReference type="EMBL" id="JABBJJ010000447">
    <property type="protein sequence ID" value="NMO22616.1"/>
    <property type="molecule type" value="Genomic_DNA"/>
</dbReference>
<sequence>MASRLRPPPPLRRHLLRLVLSALLPVVAFACGLFFFVARAERAAAERRVLTSARSLAEAFDRELSGSMRTLEALSSSPSLDAGDLQRFQEECARVVKTQHGWLALILLSPEGRPLMNTNFPLGTSLPEVAEPESVAQVRETLRPSVGNLAQGRGPLKRLAVPLRVPVLREGHLRYVLTAVVTAEAFSEVVARQVSDDVEWTRTLVDTHGRVAARTRQPERFVGQQATPSFLERTRAAHEGVYADHSMEGEPVYAAFSHSASGWTATVVSPRRVLDAPARRSLLAGGLLGLAMLLLSAAGAWKLSRRISQSISEATEAADALARGATARVRPSEVREMARLNEALERSGRLLEARERERDAHLEAAEAARAEAIAATRAKDAFLAMLGHELRNPLAPIVSSLELLRLRGLAQTPEHEVIRRQLGHVVRLVDDLLDLARIVRGKMSLHRAPVELSDVVARAVESSMPLIQQRRHALDVAVPRQGLTVWGDADRLTQVVSNLLTNAAKYTPPGGRLRVHAESQGEEARLAVEDDGEGIAPELAERIFDPFVQGPRSVDRSEGGLGIGLALVRSVVMAHGGRIELHSEGPGRGSTFTVTLPRHVADAEPAT</sequence>
<keyword evidence="7" id="KW-0175">Coiled coil</keyword>
<dbReference type="Proteomes" id="UP000518300">
    <property type="component" value="Unassembled WGS sequence"/>
</dbReference>
<dbReference type="EC" id="2.7.13.3" evidence="3"/>
<dbReference type="PROSITE" id="PS50109">
    <property type="entry name" value="HIS_KIN"/>
    <property type="match status" value="1"/>
</dbReference>
<proteinExistence type="predicted"/>
<dbReference type="RefSeq" id="WP_169351745.1">
    <property type="nucleotide sequence ID" value="NZ_JABBJJ010000447.1"/>
</dbReference>
<evidence type="ECO:0000313" key="12">
    <source>
        <dbReference type="EMBL" id="NMO22616.1"/>
    </source>
</evidence>
<dbReference type="PANTHER" id="PTHR43547:SF2">
    <property type="entry name" value="HYBRID SIGNAL TRANSDUCTION HISTIDINE KINASE C"/>
    <property type="match status" value="1"/>
</dbReference>
<evidence type="ECO:0000256" key="7">
    <source>
        <dbReference type="SAM" id="Coils"/>
    </source>
</evidence>
<evidence type="ECO:0000313" key="13">
    <source>
        <dbReference type="Proteomes" id="UP000518300"/>
    </source>
</evidence>
<feature type="domain" description="Histidine kinase" evidence="10">
    <location>
        <begin position="385"/>
        <end position="600"/>
    </location>
</feature>
<keyword evidence="6 12" id="KW-0418">Kinase</keyword>
<dbReference type="InterPro" id="IPR036890">
    <property type="entry name" value="HATPase_C_sf"/>
</dbReference>
<dbReference type="SUPFAM" id="SSF47384">
    <property type="entry name" value="Homodimeric domain of signal transducing histidine kinase"/>
    <property type="match status" value="1"/>
</dbReference>
<evidence type="ECO:0000256" key="1">
    <source>
        <dbReference type="ARBA" id="ARBA00000085"/>
    </source>
</evidence>
<dbReference type="Pfam" id="PF02518">
    <property type="entry name" value="HATPase_c"/>
    <property type="match status" value="1"/>
</dbReference>
<comment type="caution">
    <text evidence="12">The sequence shown here is derived from an EMBL/GenBank/DDBJ whole genome shotgun (WGS) entry which is preliminary data.</text>
</comment>
<comment type="catalytic activity">
    <reaction evidence="1">
        <text>ATP + protein L-histidine = ADP + protein N-phospho-L-histidine.</text>
        <dbReference type="EC" id="2.7.13.3"/>
    </reaction>
</comment>
<dbReference type="FunFam" id="3.30.565.10:FF:000006">
    <property type="entry name" value="Sensor histidine kinase WalK"/>
    <property type="match status" value="1"/>
</dbReference>
<comment type="subcellular location">
    <subcellularLocation>
        <location evidence="2">Membrane</location>
    </subcellularLocation>
</comment>
<dbReference type="InterPro" id="IPR003661">
    <property type="entry name" value="HisK_dim/P_dom"/>
</dbReference>
<dbReference type="InterPro" id="IPR004358">
    <property type="entry name" value="Sig_transdc_His_kin-like_C"/>
</dbReference>
<evidence type="ECO:0000256" key="8">
    <source>
        <dbReference type="SAM" id="MobiDB-lite"/>
    </source>
</evidence>
<name>A0A848LXS7_9BACT</name>
<feature type="coiled-coil region" evidence="7">
    <location>
        <begin position="337"/>
        <end position="371"/>
    </location>
</feature>
<keyword evidence="5" id="KW-0808">Transferase</keyword>
<dbReference type="PROSITE" id="PS51257">
    <property type="entry name" value="PROKAR_LIPOPROTEIN"/>
    <property type="match status" value="1"/>
</dbReference>
<dbReference type="CDD" id="cd00082">
    <property type="entry name" value="HisKA"/>
    <property type="match status" value="1"/>
</dbReference>
<feature type="non-terminal residue" evidence="12">
    <location>
        <position position="607"/>
    </location>
</feature>
<dbReference type="SMART" id="SM00388">
    <property type="entry name" value="HisKA"/>
    <property type="match status" value="1"/>
</dbReference>
<keyword evidence="9" id="KW-0812">Transmembrane</keyword>
<dbReference type="SMART" id="SM00387">
    <property type="entry name" value="HATPase_c"/>
    <property type="match status" value="1"/>
</dbReference>
<evidence type="ECO:0000256" key="6">
    <source>
        <dbReference type="ARBA" id="ARBA00022777"/>
    </source>
</evidence>
<dbReference type="Gene3D" id="3.30.565.10">
    <property type="entry name" value="Histidine kinase-like ATPase, C-terminal domain"/>
    <property type="match status" value="1"/>
</dbReference>
<dbReference type="SUPFAM" id="SSF55874">
    <property type="entry name" value="ATPase domain of HSP90 chaperone/DNA topoisomerase II/histidine kinase"/>
    <property type="match status" value="1"/>
</dbReference>
<keyword evidence="13" id="KW-1185">Reference proteome</keyword>
<feature type="region of interest" description="Disordered" evidence="8">
    <location>
        <begin position="582"/>
        <end position="607"/>
    </location>
</feature>
<protein>
    <recommendedName>
        <fullName evidence="3">histidine kinase</fullName>
        <ecNumber evidence="3">2.7.13.3</ecNumber>
    </recommendedName>
</protein>
<dbReference type="GO" id="GO:0000155">
    <property type="term" value="F:phosphorelay sensor kinase activity"/>
    <property type="evidence" value="ECO:0007669"/>
    <property type="project" value="InterPro"/>
</dbReference>
<evidence type="ECO:0000256" key="9">
    <source>
        <dbReference type="SAM" id="Phobius"/>
    </source>
</evidence>
<feature type="transmembrane region" description="Helical" evidence="9">
    <location>
        <begin position="281"/>
        <end position="301"/>
    </location>
</feature>
<dbReference type="PANTHER" id="PTHR43547">
    <property type="entry name" value="TWO-COMPONENT HISTIDINE KINASE"/>
    <property type="match status" value="1"/>
</dbReference>
<dbReference type="InterPro" id="IPR003594">
    <property type="entry name" value="HATPase_dom"/>
</dbReference>
<dbReference type="PRINTS" id="PR00344">
    <property type="entry name" value="BCTRLSENSOR"/>
</dbReference>